<gene>
    <name evidence="3" type="ORF">Aca07nite_21250</name>
</gene>
<accession>A0ABQ3WEK7</accession>
<comment type="caution">
    <text evidence="3">The sequence shown here is derived from an EMBL/GenBank/DDBJ whole genome shotgun (WGS) entry which is preliminary data.</text>
</comment>
<keyword evidence="1" id="KW-0175">Coiled coil</keyword>
<protein>
    <recommendedName>
        <fullName evidence="2">DUF4132 domain-containing protein</fullName>
    </recommendedName>
</protein>
<sequence length="1110" mass="117780">MQPIDGAEPWGVAVSEMPSVETFAVPVGWKRFVLPRRSSAPASPSVKATDVTAAEALLTVVRDHVRTSLGRPKTPADLAEAGRAYLAGDPAAPPLGAAVVAQGVALRLQWARHDELAGLADLWRSRRGLPFAAAAAAELITLYPGAYTTDAAITRSDPDRDVSGYTAALAIRIAQRLRRAVVAAPPEDYERVIAALAAVRGESLAQRAVVSVMAPDEAGWAAEICAATTARPGLELIKAQLLTVVDREEIATPLAGQVAPWAALHQSGVIHTFVGTLGPDAAPALARWHDAPQNDAQDRQKLLGMLAVIGGDRALQALLDRRDQPSVPGALFDAATRFPACALRLMAATPDAGGLLTNHLAGHRRLAEEVRPLLAGAAAVRLDEAEAVLAASDTAKAAAEDVPDILLDPPWSRPVERRPIVVAGLTVAEPARVVWAAGEREGWGDGSWAARHGGSRGWTGIVETLDSGGDPGWDGVFFFLQGPDELTRPRVAAWRPGFSYDMEDWGPELLARFEADAVPALIDAARQVPRSGAPVLAPVAAPEVALLMAGWHARSRPVKRVAAAWFARHSAFAAHALVPVAAGRPGPARGDAEAALRLLPRDQVLAAAGRHGPEAVASVEEILAVDPLTVLPKTMPVLPDWANPATLPSVRLTGDRGELPVDAVRTLITMLALSRLDAVYPGVGVVVPECEPADLAGFGWALFEAWRAAGHPAKQNWALDALGLLGDDETVRRLAPVIRAWPGEGGHARAVTGLDVLAAIGTDVALMYLDGIARKVRFRGLKERAEEKIAELAAELGLTADELADRLVPDLGLGADGGMVLDYGRRSFTVGFDEQLKPFVTDATGRRLKALPKPGAQDDAVPAAQAYERFTALKKDVRAIAADQVRRLEEAMTAQRRWTGEDFRQFFAGHPLLRHLARRLVWMRFDAAGAPAGGVRPAEDGSLADVTDETVTLGDDEPIGIAHPVHLGADLAAWAAVFADYEILQPFPQLARGTEPLTSERAAALTGVTVPSTRLLGLERRGWRRGAPLDAGVQGWFQRDVPGGRHLVLEISPGIAVGAVDVLGDQTVTAVFLAPAAGYHWHRDGQDDRLSELDPITAAEALRDLTEVLS</sequence>
<dbReference type="InterPro" id="IPR025406">
    <property type="entry name" value="DUF4132"/>
</dbReference>
<evidence type="ECO:0000256" key="1">
    <source>
        <dbReference type="SAM" id="Coils"/>
    </source>
</evidence>
<dbReference type="EMBL" id="BOMF01000040">
    <property type="protein sequence ID" value="GID44850.1"/>
    <property type="molecule type" value="Genomic_DNA"/>
</dbReference>
<evidence type="ECO:0000313" key="3">
    <source>
        <dbReference type="EMBL" id="GID44850.1"/>
    </source>
</evidence>
<name>A0ABQ3WEK7_9ACTN</name>
<proteinExistence type="predicted"/>
<reference evidence="3" key="1">
    <citation type="submission" date="2021-01" db="EMBL/GenBank/DDBJ databases">
        <title>Whole genome shotgun sequence of Actinoplanes capillaceus NBRC 16408.</title>
        <authorList>
            <person name="Komaki H."/>
            <person name="Tamura T."/>
        </authorList>
    </citation>
    <scope>NUCLEOTIDE SEQUENCE [LARGE SCALE GENOMIC DNA]</scope>
    <source>
        <strain evidence="3">NBRC 16408</strain>
    </source>
</reference>
<feature type="domain" description="DUF4132" evidence="2">
    <location>
        <begin position="845"/>
        <end position="1023"/>
    </location>
</feature>
<evidence type="ECO:0000259" key="2">
    <source>
        <dbReference type="Pfam" id="PF13569"/>
    </source>
</evidence>
<organism evidence="3">
    <name type="scientific">Actinoplanes campanulatus</name>
    <dbReference type="NCBI Taxonomy" id="113559"/>
    <lineage>
        <taxon>Bacteria</taxon>
        <taxon>Bacillati</taxon>
        <taxon>Actinomycetota</taxon>
        <taxon>Actinomycetes</taxon>
        <taxon>Micromonosporales</taxon>
        <taxon>Micromonosporaceae</taxon>
        <taxon>Actinoplanes</taxon>
    </lineage>
</organism>
<feature type="coiled-coil region" evidence="1">
    <location>
        <begin position="775"/>
        <end position="802"/>
    </location>
</feature>
<dbReference type="Pfam" id="PF13569">
    <property type="entry name" value="DUF4132"/>
    <property type="match status" value="1"/>
</dbReference>